<evidence type="ECO:0000256" key="1">
    <source>
        <dbReference type="ARBA" id="ARBA00022741"/>
    </source>
</evidence>
<dbReference type="InterPro" id="IPR003593">
    <property type="entry name" value="AAA+_ATPase"/>
</dbReference>
<feature type="domain" description="Guanylate cyclase" evidence="3">
    <location>
        <begin position="168"/>
        <end position="291"/>
    </location>
</feature>
<dbReference type="InterPro" id="IPR041664">
    <property type="entry name" value="AAA_16"/>
</dbReference>
<dbReference type="PANTHER" id="PTHR16305">
    <property type="entry name" value="TESTICULAR SOLUBLE ADENYLYL CYCLASE"/>
    <property type="match status" value="1"/>
</dbReference>
<accession>A0A061QWC5</accession>
<organism evidence="4">
    <name type="scientific">Tetraselmis sp. GSL018</name>
    <dbReference type="NCBI Taxonomy" id="582737"/>
    <lineage>
        <taxon>Eukaryota</taxon>
        <taxon>Viridiplantae</taxon>
        <taxon>Chlorophyta</taxon>
        <taxon>core chlorophytes</taxon>
        <taxon>Chlorodendrophyceae</taxon>
        <taxon>Chlorodendrales</taxon>
        <taxon>Chlorodendraceae</taxon>
        <taxon>Tetraselmis</taxon>
    </lineage>
</organism>
<dbReference type="SUPFAM" id="SSF52540">
    <property type="entry name" value="P-loop containing nucleoside triphosphate hydrolases"/>
    <property type="match status" value="1"/>
</dbReference>
<dbReference type="SMART" id="SM00382">
    <property type="entry name" value="AAA"/>
    <property type="match status" value="1"/>
</dbReference>
<dbReference type="InterPro" id="IPR029787">
    <property type="entry name" value="Nucleotide_cyclase"/>
</dbReference>
<dbReference type="GO" id="GO:0005524">
    <property type="term" value="F:ATP binding"/>
    <property type="evidence" value="ECO:0007669"/>
    <property type="project" value="UniProtKB-KW"/>
</dbReference>
<dbReference type="PANTHER" id="PTHR16305:SF28">
    <property type="entry name" value="GUANYLATE CYCLASE DOMAIN-CONTAINING PROTEIN"/>
    <property type="match status" value="1"/>
</dbReference>
<sequence length="1436" mass="156434">MNLLLGRRRTSVAVKRRVSAKLSAQLSFRRALGTSLGHGDQPAEETGRVSPVVRRAAQLHKAKAMSAAAAAGVQPKRTKAFRALRTMGPRSSQLSQRSVDSRGSAYVPSLASVSVCRGTEILDDTEQSPVSELDALLRFVPKFVRQRCASGAPFDMLAENREVTVLFFVGKLQSSSATKEMMDDLQKLLGAMIDIAEGDFGGTTRQVTVDDKGLAAIFVFGLPGYLHFCHASQCILAAVRILPHIAECKRSVDVRAGVATGWCYCGLVGNPSSRCEYSVMGDAVNTAARLAGKAFALGHPVLCSENVEASVRKELKSTVTLTCVASVALKGKSQEMSVYVPDERQLTSKLSSSSMTGPFIGRQEEVETVAGFAYGRKGSVKAPRVLIVQGRSGIGKTELLRHICRLASTSAEDHVMTMFLDGSVYSGYQIFQQILAKLLQLDGCSANDSTRLSRLESICRSSLDLGKTPEMLSHHTPKLQQLRQSIDGEVGINLRSVYQDLIHRELRRRNLLLVVDNAHHLDDAVLDVLSSAVILDGSAMLTSTPRSKVILSSTKPLRLSLPGSQPQVVSPASDRHFVVVSLRALTRQEVCQFCQEYFSCKKVSDALGDWLYEQSSGVPLHLGEVCKWLADNFYVHVDPAGLATMKKDTEGVLDRAPELTKIVRGRIDQLSKNQGIVLRCASVLGVKFESRLLRKILPAGTVNNEDDLFEILSLLDVASMIFPLSELYMWQFKSSVYHEVAYDCMLHESKRKLHWQAAEHLRSALSQISEDSLGGHGLDARSYVEDEIVRHISRGMQMLPGSQDPNRATESRRFQGAASTINRIVEFNMSNGFVMRAWTHQANYHAAITDIDSTSILWLQEIKLYVNESTMRLLTRIRRLGGNVLDIPEGEQSAKLEELMQLNDRLLTELLQSNRDSDDEVLDEYSAVSRETSDTWLVSLLAQAKVTRCSAELVLKNRISDDTYESLLGWFRKAAHPKVRLTSAACACILSIVSGRFPAASAIAGEAMAAKGLVDGEAQLEHLLGIRLNSAVPLAWYVSRLMEGDVDPVSASSSLSAVVGRIPPGDRVVCRAVCRAYEGSWEPQSSPRVREWDSAGSLADAGETVLEWCVVGHFYSILLKAQAQLDSIEPALHSEPSNTAEVSSALSSWRALTSRAIKESLRSPLKVELFAIARNCVYEGCRVMLPMPCSAVSDDGRGSSPTCSVTSDGIKHMENAAHCLGRCLELMRGEGLGSSGLHIFSAGWEYVAAMLKWFHWRLRIAGCAVAGARGQQPQDELALHGTSGASLYNGLAEVCSALIDSQRLSLSEPGAPEVLTACLPATVALARLLGGEGTPDALPLFPVFRTKHDSSFRRTVYVPTNPQLSGGPGSRIGVARVEIRSSEARLVGARHLDQVLRLLVKDGQPLDLGAIRSPADLGGSVVAWEALELHRCLTIS</sequence>
<evidence type="ECO:0000259" key="3">
    <source>
        <dbReference type="PROSITE" id="PS50125"/>
    </source>
</evidence>
<reference evidence="4" key="1">
    <citation type="submission" date="2014-05" db="EMBL/GenBank/DDBJ databases">
        <title>The transcriptome of the halophilic microalga Tetraselmis sp. GSL018 isolated from the Great Salt Lake, Utah.</title>
        <authorList>
            <person name="Jinkerson R.E."/>
            <person name="D'Adamo S."/>
            <person name="Posewitz M.C."/>
        </authorList>
    </citation>
    <scope>NUCLEOTIDE SEQUENCE</scope>
    <source>
        <strain evidence="4">GSL018</strain>
    </source>
</reference>
<protein>
    <submittedName>
        <fullName evidence="4">Adenylate cyclase 10</fullName>
    </submittedName>
</protein>
<dbReference type="GO" id="GO:0005737">
    <property type="term" value="C:cytoplasm"/>
    <property type="evidence" value="ECO:0007669"/>
    <property type="project" value="TreeGrafter"/>
</dbReference>
<evidence type="ECO:0000256" key="2">
    <source>
        <dbReference type="ARBA" id="ARBA00022840"/>
    </source>
</evidence>
<dbReference type="InterPro" id="IPR027417">
    <property type="entry name" value="P-loop_NTPase"/>
</dbReference>
<dbReference type="Pfam" id="PF13191">
    <property type="entry name" value="AAA_16"/>
    <property type="match status" value="1"/>
</dbReference>
<dbReference type="InterPro" id="IPR001054">
    <property type="entry name" value="A/G_cyclase"/>
</dbReference>
<dbReference type="PROSITE" id="PS50125">
    <property type="entry name" value="GUANYLATE_CYCLASE_2"/>
    <property type="match status" value="1"/>
</dbReference>
<proteinExistence type="predicted"/>
<gene>
    <name evidence="4" type="primary">ADCY10</name>
    <name evidence="4" type="ORF">TSPGSL018_22356</name>
</gene>
<keyword evidence="1" id="KW-0547">Nucleotide-binding</keyword>
<dbReference type="GO" id="GO:0035556">
    <property type="term" value="P:intracellular signal transduction"/>
    <property type="evidence" value="ECO:0007669"/>
    <property type="project" value="InterPro"/>
</dbReference>
<dbReference type="GO" id="GO:0004016">
    <property type="term" value="F:adenylate cyclase activity"/>
    <property type="evidence" value="ECO:0007669"/>
    <property type="project" value="TreeGrafter"/>
</dbReference>
<dbReference type="SUPFAM" id="SSF55073">
    <property type="entry name" value="Nucleotide cyclase"/>
    <property type="match status" value="1"/>
</dbReference>
<dbReference type="Pfam" id="PF00211">
    <property type="entry name" value="Guanylate_cyc"/>
    <property type="match status" value="1"/>
</dbReference>
<dbReference type="Gene3D" id="3.30.70.1230">
    <property type="entry name" value="Nucleotide cyclase"/>
    <property type="match status" value="1"/>
</dbReference>
<keyword evidence="2" id="KW-0067">ATP-binding</keyword>
<dbReference type="GO" id="GO:0009190">
    <property type="term" value="P:cyclic nucleotide biosynthetic process"/>
    <property type="evidence" value="ECO:0007669"/>
    <property type="project" value="InterPro"/>
</dbReference>
<evidence type="ECO:0000313" key="4">
    <source>
        <dbReference type="EMBL" id="JAC62769.1"/>
    </source>
</evidence>
<dbReference type="Gene3D" id="3.40.50.300">
    <property type="entry name" value="P-loop containing nucleotide triphosphate hydrolases"/>
    <property type="match status" value="1"/>
</dbReference>
<dbReference type="EMBL" id="GBEZ01024196">
    <property type="protein sequence ID" value="JAC62769.1"/>
    <property type="molecule type" value="Transcribed_RNA"/>
</dbReference>
<name>A0A061QWC5_9CHLO</name>
<dbReference type="CDD" id="cd07302">
    <property type="entry name" value="CHD"/>
    <property type="match status" value="1"/>
</dbReference>